<accession>A0A5J4W7K9</accession>
<gene>
    <name evidence="1" type="ORF">EZS28_013626</name>
</gene>
<evidence type="ECO:0000313" key="2">
    <source>
        <dbReference type="Proteomes" id="UP000324800"/>
    </source>
</evidence>
<reference evidence="1 2" key="1">
    <citation type="submission" date="2019-03" db="EMBL/GenBank/DDBJ databases">
        <title>Single cell metagenomics reveals metabolic interactions within the superorganism composed of flagellate Streblomastix strix and complex community of Bacteroidetes bacteria on its surface.</title>
        <authorList>
            <person name="Treitli S.C."/>
            <person name="Kolisko M."/>
            <person name="Husnik F."/>
            <person name="Keeling P."/>
            <person name="Hampl V."/>
        </authorList>
    </citation>
    <scope>NUCLEOTIDE SEQUENCE [LARGE SCALE GENOMIC DNA]</scope>
    <source>
        <strain evidence="1">ST1C</strain>
    </source>
</reference>
<dbReference type="OrthoDB" id="48943at2759"/>
<organism evidence="1 2">
    <name type="scientific">Streblomastix strix</name>
    <dbReference type="NCBI Taxonomy" id="222440"/>
    <lineage>
        <taxon>Eukaryota</taxon>
        <taxon>Metamonada</taxon>
        <taxon>Preaxostyla</taxon>
        <taxon>Oxymonadida</taxon>
        <taxon>Streblomastigidae</taxon>
        <taxon>Streblomastix</taxon>
    </lineage>
</organism>
<proteinExistence type="predicted"/>
<name>A0A5J4W7K9_9EUKA</name>
<evidence type="ECO:0000313" key="1">
    <source>
        <dbReference type="EMBL" id="KAA6390848.1"/>
    </source>
</evidence>
<protein>
    <submittedName>
        <fullName evidence="1">Uncharacterized protein</fullName>
    </submittedName>
</protein>
<dbReference type="EMBL" id="SNRW01003083">
    <property type="protein sequence ID" value="KAA6390848.1"/>
    <property type="molecule type" value="Genomic_DNA"/>
</dbReference>
<comment type="caution">
    <text evidence="1">The sequence shown here is derived from an EMBL/GenBank/DDBJ whole genome shotgun (WGS) entry which is preliminary data.</text>
</comment>
<dbReference type="AlphaFoldDB" id="A0A5J4W7K9"/>
<dbReference type="Proteomes" id="UP000324800">
    <property type="component" value="Unassembled WGS sequence"/>
</dbReference>
<sequence>MGLVYVILTMFDLVKQIQRGLLLADVVTFGIQFLFRLDRSQGNPFSEVEESITTSFISKESTIEAVEAVLLEGRAIFASSLYAFKKVAVFSMIQYISAGTEVNTLILNDPDWVGSGDFSWLGGYVGLWVVGLASSTIFDKKL</sequence>